<dbReference type="InterPro" id="IPR036770">
    <property type="entry name" value="Ankyrin_rpt-contain_sf"/>
</dbReference>
<organism evidence="4 5">
    <name type="scientific">Rhizophlyctis rosea</name>
    <dbReference type="NCBI Taxonomy" id="64517"/>
    <lineage>
        <taxon>Eukaryota</taxon>
        <taxon>Fungi</taxon>
        <taxon>Fungi incertae sedis</taxon>
        <taxon>Chytridiomycota</taxon>
        <taxon>Chytridiomycota incertae sedis</taxon>
        <taxon>Chytridiomycetes</taxon>
        <taxon>Rhizophlyctidales</taxon>
        <taxon>Rhizophlyctidaceae</taxon>
        <taxon>Rhizophlyctis</taxon>
    </lineage>
</organism>
<proteinExistence type="predicted"/>
<name>A0AAD5S8T1_9FUNG</name>
<dbReference type="InterPro" id="IPR002110">
    <property type="entry name" value="Ankyrin_rpt"/>
</dbReference>
<sequence>MLPPEIGRLIAYWSDPAISRTLRTLNRAYASTISTKDLHKAEAIWRWQYLGFFNMWCWLASNGFTDLARPLLTRTTNEQNERFLSLSAAYGHLENCEWIMKAAKPPLQYALMNAVRYGHHQIVTHLLAAGANHDSAYWYDAKLTGAGREVIRSASTVRLAALWGHAEVLKTLLDAGANLDFNGNGDVALEQIVLRGHTAAFRILHDRGVRASSAFEAACSAGHTGIVEILLQSDSHLDRPKGTALESAATNGHTEVVKILIGANVDIASHGAHTLWVAAAKGHRDIVSALLDGGVEQSDPCGGPIAAASSNGHMHILKLLLSHDTKPIPSDFDLAFQNACRNGHFDIAKLLYETHPDLDVQNSEALRLAAAAGSIDIVTWLLSHGADPSVHKSRALKDAVRVNSVEIVEVLLAAGADIKDLDDEALLDAAKWGRVE</sequence>
<keyword evidence="5" id="KW-1185">Reference proteome</keyword>
<dbReference type="Gene3D" id="1.25.40.20">
    <property type="entry name" value="Ankyrin repeat-containing domain"/>
    <property type="match status" value="3"/>
</dbReference>
<protein>
    <submittedName>
        <fullName evidence="4">Uncharacterized protein</fullName>
    </submittedName>
</protein>
<dbReference type="Proteomes" id="UP001212841">
    <property type="component" value="Unassembled WGS sequence"/>
</dbReference>
<dbReference type="PANTHER" id="PTHR24198">
    <property type="entry name" value="ANKYRIN REPEAT AND PROTEIN KINASE DOMAIN-CONTAINING PROTEIN"/>
    <property type="match status" value="1"/>
</dbReference>
<dbReference type="PANTHER" id="PTHR24198:SF165">
    <property type="entry name" value="ANKYRIN REPEAT-CONTAINING PROTEIN-RELATED"/>
    <property type="match status" value="1"/>
</dbReference>
<dbReference type="EMBL" id="JADGJD010000640">
    <property type="protein sequence ID" value="KAJ3049465.1"/>
    <property type="molecule type" value="Genomic_DNA"/>
</dbReference>
<evidence type="ECO:0000313" key="5">
    <source>
        <dbReference type="Proteomes" id="UP001212841"/>
    </source>
</evidence>
<dbReference type="PROSITE" id="PS50297">
    <property type="entry name" value="ANK_REP_REGION"/>
    <property type="match status" value="2"/>
</dbReference>
<dbReference type="Pfam" id="PF12796">
    <property type="entry name" value="Ank_2"/>
    <property type="match status" value="2"/>
</dbReference>
<evidence type="ECO:0000256" key="3">
    <source>
        <dbReference type="PROSITE-ProRule" id="PRU00023"/>
    </source>
</evidence>
<dbReference type="PROSITE" id="PS50088">
    <property type="entry name" value="ANK_REPEAT"/>
    <property type="match status" value="3"/>
</dbReference>
<keyword evidence="1" id="KW-0677">Repeat</keyword>
<dbReference type="SUPFAM" id="SSF48403">
    <property type="entry name" value="Ankyrin repeat"/>
    <property type="match status" value="1"/>
</dbReference>
<gene>
    <name evidence="4" type="ORF">HK097_009544</name>
</gene>
<evidence type="ECO:0000256" key="1">
    <source>
        <dbReference type="ARBA" id="ARBA00022737"/>
    </source>
</evidence>
<feature type="repeat" description="ANK" evidence="3">
    <location>
        <begin position="152"/>
        <end position="184"/>
    </location>
</feature>
<reference evidence="4" key="1">
    <citation type="submission" date="2020-05" db="EMBL/GenBank/DDBJ databases">
        <title>Phylogenomic resolution of chytrid fungi.</title>
        <authorList>
            <person name="Stajich J.E."/>
            <person name="Amses K."/>
            <person name="Simmons R."/>
            <person name="Seto K."/>
            <person name="Myers J."/>
            <person name="Bonds A."/>
            <person name="Quandt C.A."/>
            <person name="Barry K."/>
            <person name="Liu P."/>
            <person name="Grigoriev I."/>
            <person name="Longcore J.E."/>
            <person name="James T.Y."/>
        </authorList>
    </citation>
    <scope>NUCLEOTIDE SEQUENCE</scope>
    <source>
        <strain evidence="4">JEL0318</strain>
    </source>
</reference>
<keyword evidence="2 3" id="KW-0040">ANK repeat</keyword>
<comment type="caution">
    <text evidence="4">The sequence shown here is derived from an EMBL/GenBank/DDBJ whole genome shotgun (WGS) entry which is preliminary data.</text>
</comment>
<feature type="repeat" description="ANK" evidence="3">
    <location>
        <begin position="361"/>
        <end position="393"/>
    </location>
</feature>
<dbReference type="SMART" id="SM00248">
    <property type="entry name" value="ANK"/>
    <property type="match status" value="9"/>
</dbReference>
<feature type="repeat" description="ANK" evidence="3">
    <location>
        <begin position="391"/>
        <end position="423"/>
    </location>
</feature>
<dbReference type="Pfam" id="PF00023">
    <property type="entry name" value="Ank"/>
    <property type="match status" value="1"/>
</dbReference>
<evidence type="ECO:0000256" key="2">
    <source>
        <dbReference type="ARBA" id="ARBA00023043"/>
    </source>
</evidence>
<accession>A0AAD5S8T1</accession>
<evidence type="ECO:0000313" key="4">
    <source>
        <dbReference type="EMBL" id="KAJ3049465.1"/>
    </source>
</evidence>
<dbReference type="AlphaFoldDB" id="A0AAD5S8T1"/>